<name>A0A517SNC2_9BACT</name>
<feature type="domain" description="DUF1592" evidence="4">
    <location>
        <begin position="446"/>
        <end position="573"/>
    </location>
</feature>
<dbReference type="EMBL" id="CP036272">
    <property type="protein sequence ID" value="QDT57624.1"/>
    <property type="molecule type" value="Genomic_DNA"/>
</dbReference>
<feature type="domain" description="DUF1587" evidence="2">
    <location>
        <begin position="145"/>
        <end position="208"/>
    </location>
</feature>
<dbReference type="Pfam" id="PF16841">
    <property type="entry name" value="CBM60"/>
    <property type="match status" value="1"/>
</dbReference>
<evidence type="ECO:0000259" key="6">
    <source>
        <dbReference type="Pfam" id="PF16841"/>
    </source>
</evidence>
<dbReference type="RefSeq" id="WP_145268232.1">
    <property type="nucleotide sequence ID" value="NZ_CP036272.1"/>
</dbReference>
<dbReference type="Pfam" id="PF07624">
    <property type="entry name" value="PSD2"/>
    <property type="match status" value="1"/>
</dbReference>
<evidence type="ECO:0000313" key="7">
    <source>
        <dbReference type="EMBL" id="QDT57624.1"/>
    </source>
</evidence>
<reference evidence="7 8" key="1">
    <citation type="submission" date="2019-02" db="EMBL/GenBank/DDBJ databases">
        <title>Deep-cultivation of Planctomycetes and their phenomic and genomic characterization uncovers novel biology.</title>
        <authorList>
            <person name="Wiegand S."/>
            <person name="Jogler M."/>
            <person name="Boedeker C."/>
            <person name="Pinto D."/>
            <person name="Vollmers J."/>
            <person name="Rivas-Marin E."/>
            <person name="Kohn T."/>
            <person name="Peeters S.H."/>
            <person name="Heuer A."/>
            <person name="Rast P."/>
            <person name="Oberbeckmann S."/>
            <person name="Bunk B."/>
            <person name="Jeske O."/>
            <person name="Meyerdierks A."/>
            <person name="Storesund J.E."/>
            <person name="Kallscheuer N."/>
            <person name="Luecker S."/>
            <person name="Lage O.M."/>
            <person name="Pohl T."/>
            <person name="Merkel B.J."/>
            <person name="Hornburger P."/>
            <person name="Mueller R.-W."/>
            <person name="Bruemmer F."/>
            <person name="Labrenz M."/>
            <person name="Spormann A.M."/>
            <person name="Op den Camp H."/>
            <person name="Overmann J."/>
            <person name="Amann R."/>
            <person name="Jetten M.S.M."/>
            <person name="Mascher T."/>
            <person name="Medema M.H."/>
            <person name="Devos D.P."/>
            <person name="Kaster A.-K."/>
            <person name="Ovreas L."/>
            <person name="Rohde M."/>
            <person name="Galperin M.Y."/>
            <person name="Jogler C."/>
        </authorList>
    </citation>
    <scope>NUCLEOTIDE SEQUENCE [LARGE SCALE GENOMIC DNA]</scope>
    <source>
        <strain evidence="7 8">SV_7m_r</strain>
    </source>
</reference>
<gene>
    <name evidence="7" type="ORF">SV7mr_01070</name>
</gene>
<dbReference type="Pfam" id="PF07631">
    <property type="entry name" value="PSD4"/>
    <property type="match status" value="1"/>
</dbReference>
<dbReference type="InterPro" id="IPR013036">
    <property type="entry name" value="DUF1587"/>
</dbReference>
<accession>A0A517SNC2</accession>
<dbReference type="InterPro" id="IPR011478">
    <property type="entry name" value="DUF1585"/>
</dbReference>
<feature type="domain" description="Carbohydrate binding module xylan-binding" evidence="6">
    <location>
        <begin position="260"/>
        <end position="341"/>
    </location>
</feature>
<keyword evidence="8" id="KW-1185">Reference proteome</keyword>
<dbReference type="InterPro" id="IPR013039">
    <property type="entry name" value="DUF1588"/>
</dbReference>
<dbReference type="InterPro" id="IPR013043">
    <property type="entry name" value="DUF1595"/>
</dbReference>
<evidence type="ECO:0000259" key="5">
    <source>
        <dbReference type="Pfam" id="PF07637"/>
    </source>
</evidence>
<dbReference type="InterPro" id="IPR013042">
    <property type="entry name" value="DUF1592"/>
</dbReference>
<dbReference type="Pfam" id="PF07637">
    <property type="entry name" value="PSD5"/>
    <property type="match status" value="1"/>
</dbReference>
<evidence type="ECO:0000259" key="4">
    <source>
        <dbReference type="Pfam" id="PF07631"/>
    </source>
</evidence>
<feature type="domain" description="DUF1585" evidence="1">
    <location>
        <begin position="700"/>
        <end position="774"/>
    </location>
</feature>
<feature type="domain" description="DUF1595" evidence="5">
    <location>
        <begin position="372"/>
        <end position="432"/>
    </location>
</feature>
<sequence length="785" mass="87866">MTPTLLSTTDQQGTLFRRIGKWLPSLLLLIVISSLSTATRASADPVDSEVAFRTTLQPMLRQFCFDCHDSGSEIDLEADSRATAIHKNRTLWNQSIAHLRLGTMPPEDGPKLNDETRKRMIAAIDSIANAVDCVQNPNAGRVTMRRLNRTEYRNTIRDLIGVDYQPADDFPGDDVGYGFDNIGDVLSLPPILMEKYLEAALEISGQAIYTPPPAEIFEKQVSPGSLTGADRWGNRSPLGMSSNSTVTWEFTAPFSGEYTFEMVASGDQGGDEPVKAKITWGSKERIINIPNKTEETFKISMRFATGKRTIDIAFINDYYKKDVADRNMRLHGVKLTGTARRSTYVDPKLVPASHRKIIFVHPRGKDEYRQSAQSILLRFASRAFRRPATEDEVNRLVALAAETWRDNGTFEEGIQVAISAALVSPHFLFKVEQPQQPAADGTLPLISNYELATRVSYFLWSSMPDDELLAMAHQGTIRKRETLMRKVAAMLQDRRSNQFVANFVSQWLQIRNLDAVDPDTRVFRGFNEEVRELMKRETLTFFAGVMRENLPVTTLVDADFTYLNDSLANFYGIRNVNGDGFRKVSLQGSPRGGLLTHASVLTVTSNPSRTSPVKRGKWVLENLLNTPPPPAPANVPELERSKLVGTLRERLQQHRADPACASCHSMMDPIGFALENFDAVGQYRQRDAGSDIDASAKFPDGTEVQGVDGLRKLLIGKRKEDFMRCLAEKLLIYATGRGTEYYDKCAIDQIVQRCQQGGDRIAYMIAAVIESEPFQRQGFRDQPTN</sequence>
<protein>
    <recommendedName>
        <fullName evidence="9">Planctomycete cytochrome C</fullName>
    </recommendedName>
</protein>
<dbReference type="Pfam" id="PF07627">
    <property type="entry name" value="PSCyt3"/>
    <property type="match status" value="1"/>
</dbReference>
<dbReference type="Pfam" id="PF07626">
    <property type="entry name" value="PSD3"/>
    <property type="match status" value="1"/>
</dbReference>
<dbReference type="InterPro" id="IPR031768">
    <property type="entry name" value="CBM60_xylan-bd"/>
</dbReference>
<evidence type="ECO:0000259" key="2">
    <source>
        <dbReference type="Pfam" id="PF07626"/>
    </source>
</evidence>
<evidence type="ECO:0000259" key="3">
    <source>
        <dbReference type="Pfam" id="PF07627"/>
    </source>
</evidence>
<evidence type="ECO:0000259" key="1">
    <source>
        <dbReference type="Pfam" id="PF07624"/>
    </source>
</evidence>
<dbReference type="Proteomes" id="UP000315003">
    <property type="component" value="Chromosome"/>
</dbReference>
<evidence type="ECO:0000313" key="8">
    <source>
        <dbReference type="Proteomes" id="UP000315003"/>
    </source>
</evidence>
<dbReference type="AlphaFoldDB" id="A0A517SNC2"/>
<evidence type="ECO:0008006" key="9">
    <source>
        <dbReference type="Google" id="ProtNLM"/>
    </source>
</evidence>
<organism evidence="7 8">
    <name type="scientific">Stieleria bergensis</name>
    <dbReference type="NCBI Taxonomy" id="2528025"/>
    <lineage>
        <taxon>Bacteria</taxon>
        <taxon>Pseudomonadati</taxon>
        <taxon>Planctomycetota</taxon>
        <taxon>Planctomycetia</taxon>
        <taxon>Pirellulales</taxon>
        <taxon>Pirellulaceae</taxon>
        <taxon>Stieleria</taxon>
    </lineage>
</organism>
<dbReference type="OrthoDB" id="175242at2"/>
<feature type="domain" description="DUF1588" evidence="3">
    <location>
        <begin position="591"/>
        <end position="687"/>
    </location>
</feature>
<proteinExistence type="predicted"/>